<dbReference type="InterPro" id="IPR036440">
    <property type="entry name" value="Peptidase_C15-like_sf"/>
</dbReference>
<name>A0A6A6VF06_9PLEO</name>
<evidence type="ECO:0000313" key="6">
    <source>
        <dbReference type="Proteomes" id="UP000799440"/>
    </source>
</evidence>
<dbReference type="PANTHER" id="PTHR23402">
    <property type="entry name" value="PROTEASE FAMILY C15 PYROGLUTAMYL-PEPTIDASE I-RELATED"/>
    <property type="match status" value="1"/>
</dbReference>
<reference evidence="5" key="1">
    <citation type="journal article" date="2020" name="Stud. Mycol.">
        <title>101 Dothideomycetes genomes: a test case for predicting lifestyles and emergence of pathogens.</title>
        <authorList>
            <person name="Haridas S."/>
            <person name="Albert R."/>
            <person name="Binder M."/>
            <person name="Bloem J."/>
            <person name="Labutti K."/>
            <person name="Salamov A."/>
            <person name="Andreopoulos B."/>
            <person name="Baker S."/>
            <person name="Barry K."/>
            <person name="Bills G."/>
            <person name="Bluhm B."/>
            <person name="Cannon C."/>
            <person name="Castanera R."/>
            <person name="Culley D."/>
            <person name="Daum C."/>
            <person name="Ezra D."/>
            <person name="Gonzalez J."/>
            <person name="Henrissat B."/>
            <person name="Kuo A."/>
            <person name="Liang C."/>
            <person name="Lipzen A."/>
            <person name="Lutzoni F."/>
            <person name="Magnuson J."/>
            <person name="Mondo S."/>
            <person name="Nolan M."/>
            <person name="Ohm R."/>
            <person name="Pangilinan J."/>
            <person name="Park H.-J."/>
            <person name="Ramirez L."/>
            <person name="Alfaro M."/>
            <person name="Sun H."/>
            <person name="Tritt A."/>
            <person name="Yoshinaga Y."/>
            <person name="Zwiers L.-H."/>
            <person name="Turgeon B."/>
            <person name="Goodwin S."/>
            <person name="Spatafora J."/>
            <person name="Crous P."/>
            <person name="Grigoriev I."/>
        </authorList>
    </citation>
    <scope>NUCLEOTIDE SEQUENCE</scope>
    <source>
        <strain evidence="5">CBS 119925</strain>
    </source>
</reference>
<dbReference type="GO" id="GO:0008234">
    <property type="term" value="F:cysteine-type peptidase activity"/>
    <property type="evidence" value="ECO:0007669"/>
    <property type="project" value="UniProtKB-KW"/>
</dbReference>
<dbReference type="InterPro" id="IPR016125">
    <property type="entry name" value="Peptidase_C15-like"/>
</dbReference>
<evidence type="ECO:0000256" key="3">
    <source>
        <dbReference type="ARBA" id="ARBA00022801"/>
    </source>
</evidence>
<evidence type="ECO:0000313" key="5">
    <source>
        <dbReference type="EMBL" id="KAF2748294.1"/>
    </source>
</evidence>
<sequence>MSTTTPNPTTTTPIKILITGFGPFPSLPPSTPNPSALIPPLLSRTLHTLRTHTPITILTPPDPLVSEYHSILNTVPQLLETYNPDIVLHLGVALDQTYFSLERSAKRDGYHEIPDGARRVVSRGENKKVFGRAPEVLGCCLDLVGVVEGVRRGLGGDGGKKTRGKRGIREMREREVEVDVDVRVTDDVGNFTCGFIYFVSLREMRKRGKEGMSVFCHLPLLEGDDEIRVGVEVVEEVVRGLGEAWVGREE</sequence>
<dbReference type="Proteomes" id="UP000799440">
    <property type="component" value="Unassembled WGS sequence"/>
</dbReference>
<dbReference type="AlphaFoldDB" id="A0A6A6VF06"/>
<dbReference type="EMBL" id="MU006569">
    <property type="protein sequence ID" value="KAF2748294.1"/>
    <property type="molecule type" value="Genomic_DNA"/>
</dbReference>
<dbReference type="OrthoDB" id="407146at2759"/>
<dbReference type="Gene3D" id="3.40.630.20">
    <property type="entry name" value="Peptidase C15, pyroglutamyl peptidase I-like"/>
    <property type="match status" value="1"/>
</dbReference>
<evidence type="ECO:0000256" key="2">
    <source>
        <dbReference type="ARBA" id="ARBA00022670"/>
    </source>
</evidence>
<keyword evidence="3" id="KW-0378">Hydrolase</keyword>
<organism evidence="5 6">
    <name type="scientific">Sporormia fimetaria CBS 119925</name>
    <dbReference type="NCBI Taxonomy" id="1340428"/>
    <lineage>
        <taxon>Eukaryota</taxon>
        <taxon>Fungi</taxon>
        <taxon>Dikarya</taxon>
        <taxon>Ascomycota</taxon>
        <taxon>Pezizomycotina</taxon>
        <taxon>Dothideomycetes</taxon>
        <taxon>Pleosporomycetidae</taxon>
        <taxon>Pleosporales</taxon>
        <taxon>Sporormiaceae</taxon>
        <taxon>Sporormia</taxon>
    </lineage>
</organism>
<comment type="similarity">
    <text evidence="1">Belongs to the peptidase C15 family.</text>
</comment>
<dbReference type="GO" id="GO:0006508">
    <property type="term" value="P:proteolysis"/>
    <property type="evidence" value="ECO:0007669"/>
    <property type="project" value="UniProtKB-KW"/>
</dbReference>
<proteinExistence type="inferred from homology"/>
<dbReference type="PANTHER" id="PTHR23402:SF1">
    <property type="entry name" value="PYROGLUTAMYL-PEPTIDASE I"/>
    <property type="match status" value="1"/>
</dbReference>
<keyword evidence="4" id="KW-0788">Thiol protease</keyword>
<accession>A0A6A6VF06</accession>
<protein>
    <submittedName>
        <fullName evidence="5">Peptidase C15, pyroglutamyl peptidase I-like protein</fullName>
    </submittedName>
</protein>
<gene>
    <name evidence="5" type="ORF">M011DRAFT_485595</name>
</gene>
<dbReference type="SUPFAM" id="SSF53182">
    <property type="entry name" value="Pyrrolidone carboxyl peptidase (pyroglutamate aminopeptidase)"/>
    <property type="match status" value="1"/>
</dbReference>
<evidence type="ECO:0000256" key="1">
    <source>
        <dbReference type="ARBA" id="ARBA00006641"/>
    </source>
</evidence>
<keyword evidence="6" id="KW-1185">Reference proteome</keyword>
<keyword evidence="2" id="KW-0645">Protease</keyword>
<evidence type="ECO:0000256" key="4">
    <source>
        <dbReference type="ARBA" id="ARBA00022807"/>
    </source>
</evidence>